<reference evidence="2" key="1">
    <citation type="journal article" date="2021" name="Nat. Commun.">
        <title>Genetic determinants of endophytism in the Arabidopsis root mycobiome.</title>
        <authorList>
            <person name="Mesny F."/>
            <person name="Miyauchi S."/>
            <person name="Thiergart T."/>
            <person name="Pickel B."/>
            <person name="Atanasova L."/>
            <person name="Karlsson M."/>
            <person name="Huettel B."/>
            <person name="Barry K.W."/>
            <person name="Haridas S."/>
            <person name="Chen C."/>
            <person name="Bauer D."/>
            <person name="Andreopoulos W."/>
            <person name="Pangilinan J."/>
            <person name="LaButti K."/>
            <person name="Riley R."/>
            <person name="Lipzen A."/>
            <person name="Clum A."/>
            <person name="Drula E."/>
            <person name="Henrissat B."/>
            <person name="Kohler A."/>
            <person name="Grigoriev I.V."/>
            <person name="Martin F.M."/>
            <person name="Hacquard S."/>
        </authorList>
    </citation>
    <scope>NUCLEOTIDE SEQUENCE</scope>
    <source>
        <strain evidence="2">MPI-CAGE-AT-0147</strain>
    </source>
</reference>
<dbReference type="AlphaFoldDB" id="A0A9P9J7S3"/>
<evidence type="ECO:0000313" key="2">
    <source>
        <dbReference type="EMBL" id="KAH7148622.1"/>
    </source>
</evidence>
<evidence type="ECO:0000256" key="1">
    <source>
        <dbReference type="SAM" id="Phobius"/>
    </source>
</evidence>
<proteinExistence type="predicted"/>
<sequence>MKLPGFFPGWNSFPSLPFPPWVPVSQPQHPGPIPRFARPNHGSEKNTLASFSLLSLLSFFLHSLPALLCATFRFSVAYVPGLWRWVSRCFIALISVSGFFFFRLPLEKICGERGMCILRRSSTYVKEPLFSFPFVITVHFPHGNHQFLIHVFRMPSPSQPVFGP</sequence>
<dbReference type="EMBL" id="JAGMUV010000007">
    <property type="protein sequence ID" value="KAH7148622.1"/>
    <property type="molecule type" value="Genomic_DNA"/>
</dbReference>
<evidence type="ECO:0000313" key="3">
    <source>
        <dbReference type="Proteomes" id="UP000738349"/>
    </source>
</evidence>
<evidence type="ECO:0008006" key="4">
    <source>
        <dbReference type="Google" id="ProtNLM"/>
    </source>
</evidence>
<keyword evidence="1" id="KW-0472">Membrane</keyword>
<keyword evidence="1" id="KW-0812">Transmembrane</keyword>
<keyword evidence="3" id="KW-1185">Reference proteome</keyword>
<dbReference type="Proteomes" id="UP000738349">
    <property type="component" value="Unassembled WGS sequence"/>
</dbReference>
<organism evidence="2 3">
    <name type="scientific">Dactylonectria macrodidyma</name>
    <dbReference type="NCBI Taxonomy" id="307937"/>
    <lineage>
        <taxon>Eukaryota</taxon>
        <taxon>Fungi</taxon>
        <taxon>Dikarya</taxon>
        <taxon>Ascomycota</taxon>
        <taxon>Pezizomycotina</taxon>
        <taxon>Sordariomycetes</taxon>
        <taxon>Hypocreomycetidae</taxon>
        <taxon>Hypocreales</taxon>
        <taxon>Nectriaceae</taxon>
        <taxon>Dactylonectria</taxon>
    </lineage>
</organism>
<feature type="transmembrane region" description="Helical" evidence="1">
    <location>
        <begin position="48"/>
        <end position="73"/>
    </location>
</feature>
<comment type="caution">
    <text evidence="2">The sequence shown here is derived from an EMBL/GenBank/DDBJ whole genome shotgun (WGS) entry which is preliminary data.</text>
</comment>
<keyword evidence="1" id="KW-1133">Transmembrane helix</keyword>
<name>A0A9P9J7S3_9HYPO</name>
<protein>
    <recommendedName>
        <fullName evidence="4">Transmembrane protein</fullName>
    </recommendedName>
</protein>
<accession>A0A9P9J7S3</accession>
<feature type="transmembrane region" description="Helical" evidence="1">
    <location>
        <begin position="85"/>
        <end position="106"/>
    </location>
</feature>
<gene>
    <name evidence="2" type="ORF">EDB81DRAFT_468901</name>
</gene>